<evidence type="ECO:0000313" key="1">
    <source>
        <dbReference type="EMBL" id="ABS76817.1"/>
    </source>
</evidence>
<reference evidence="1 2" key="1">
    <citation type="journal article" date="2009" name="Infect. Immun.">
        <title>Comparative genomics reveal extensive transposon-mediated genomic plasticity and diversity among potential effector proteins within the genus Coxiella.</title>
        <authorList>
            <person name="Beare P.A."/>
            <person name="Unsworth N."/>
            <person name="Andoh M."/>
            <person name="Voth D.E."/>
            <person name="Omsland A."/>
            <person name="Gilk S.D."/>
            <person name="Williams K.P."/>
            <person name="Sobral B.W."/>
            <person name="Kupko J.J.III."/>
            <person name="Porcella S.F."/>
            <person name="Samuel J.E."/>
            <person name="Heinzen R.A."/>
        </authorList>
    </citation>
    <scope>NUCLEOTIDE SEQUENCE [LARGE SCALE GENOMIC DNA]</scope>
    <source>
        <strain evidence="1 2">Dugway 5J108-111</strain>
    </source>
</reference>
<protein>
    <submittedName>
        <fullName evidence="1">Uncharacterized protein</fullName>
    </submittedName>
</protein>
<sequence length="37" mass="4355">MTPVRDEGLFFGLFSHITFYFTFGYDHYFIIIGLSDS</sequence>
<evidence type="ECO:0000313" key="2">
    <source>
        <dbReference type="Proteomes" id="UP000008555"/>
    </source>
</evidence>
<name>A9KEU4_COXBN</name>
<dbReference type="RefSeq" id="WP_005769421.1">
    <property type="nucleotide sequence ID" value="NC_009727.1"/>
</dbReference>
<accession>A9KEU4</accession>
<gene>
    <name evidence="1" type="ordered locus">CBUD_2004</name>
</gene>
<dbReference type="AlphaFoldDB" id="A9KEU4"/>
<dbReference type="HOGENOM" id="CLU_3342698_0_0_6"/>
<dbReference type="Proteomes" id="UP000008555">
    <property type="component" value="Chromosome"/>
</dbReference>
<organism evidence="1 2">
    <name type="scientific">Coxiella burnetii (strain Dugway 5J108-111)</name>
    <dbReference type="NCBI Taxonomy" id="434922"/>
    <lineage>
        <taxon>Bacteria</taxon>
        <taxon>Pseudomonadati</taxon>
        <taxon>Pseudomonadota</taxon>
        <taxon>Gammaproteobacteria</taxon>
        <taxon>Legionellales</taxon>
        <taxon>Coxiellaceae</taxon>
        <taxon>Coxiella</taxon>
    </lineage>
</organism>
<proteinExistence type="predicted"/>
<dbReference type="KEGG" id="cbd:CBUD_2004"/>
<dbReference type="EMBL" id="CP000733">
    <property type="protein sequence ID" value="ABS76817.1"/>
    <property type="molecule type" value="Genomic_DNA"/>
</dbReference>